<proteinExistence type="predicted"/>
<dbReference type="Pfam" id="PF05709">
    <property type="entry name" value="Sipho_tail"/>
    <property type="match status" value="1"/>
</dbReference>
<reference evidence="2 3" key="1">
    <citation type="submission" date="2020-01" db="EMBL/GenBank/DDBJ databases">
        <authorList>
            <person name="Liu G."/>
            <person name="Liu B."/>
        </authorList>
    </citation>
    <scope>NUCLEOTIDE SEQUENCE [LARGE SCALE GENOMIC DNA]</scope>
    <source>
        <strain evidence="2 3">FJAT-51161</strain>
    </source>
</reference>
<sequence length="130" mass="14925">MCDITFKGIHCSQFGLEVMDTERPLFGEFSDSFIKLPEVSGSVVVTDNSESDIEIRIQFLLTPLPGQTYYDACRALRGYFKSSQKERLIFDEDSKWAYMAKFISSEDFERIVDDGLFWATFRCSPDMVAV</sequence>
<evidence type="ECO:0000313" key="3">
    <source>
        <dbReference type="Proteomes" id="UP000596049"/>
    </source>
</evidence>
<dbReference type="InterPro" id="IPR006520">
    <property type="entry name" value="Dit_BPSPP_N"/>
</dbReference>
<protein>
    <recommendedName>
        <fullName evidence="1">Siphovirus-type tail component RIFT-related domain-containing protein</fullName>
    </recommendedName>
</protein>
<name>A0ABX7APT8_9BACI</name>
<evidence type="ECO:0000259" key="1">
    <source>
        <dbReference type="Pfam" id="PF05709"/>
    </source>
</evidence>
<accession>A0ABX7APT8</accession>
<evidence type="ECO:0000313" key="2">
    <source>
        <dbReference type="EMBL" id="QQP11542.1"/>
    </source>
</evidence>
<dbReference type="InterPro" id="IPR008841">
    <property type="entry name" value="Siphovirus-type_tail_N"/>
</dbReference>
<gene>
    <name evidence="2" type="ORF">FJQ98_20440</name>
</gene>
<dbReference type="RefSeq" id="WP_053596124.1">
    <property type="nucleotide sequence ID" value="NZ_CP067341.1"/>
</dbReference>
<keyword evidence="3" id="KW-1185">Reference proteome</keyword>
<dbReference type="Gene3D" id="2.40.30.200">
    <property type="match status" value="1"/>
</dbReference>
<organism evidence="2 3">
    <name type="scientific">Lysinibacillus agricola</name>
    <dbReference type="NCBI Taxonomy" id="2590012"/>
    <lineage>
        <taxon>Bacteria</taxon>
        <taxon>Bacillati</taxon>
        <taxon>Bacillota</taxon>
        <taxon>Bacilli</taxon>
        <taxon>Bacillales</taxon>
        <taxon>Bacillaceae</taxon>
        <taxon>Lysinibacillus</taxon>
    </lineage>
</organism>
<dbReference type="NCBIfam" id="TIGR01633">
    <property type="entry name" value="phi3626_gp14_N"/>
    <property type="match status" value="1"/>
</dbReference>
<feature type="domain" description="Siphovirus-type tail component RIFT-related" evidence="1">
    <location>
        <begin position="10"/>
        <end position="113"/>
    </location>
</feature>
<dbReference type="Proteomes" id="UP000596049">
    <property type="component" value="Chromosome"/>
</dbReference>
<dbReference type="EMBL" id="CP067341">
    <property type="protein sequence ID" value="QQP11542.1"/>
    <property type="molecule type" value="Genomic_DNA"/>
</dbReference>